<comment type="caution">
    <text evidence="2">The sequence shown here is derived from an EMBL/GenBank/DDBJ whole genome shotgun (WGS) entry which is preliminary data.</text>
</comment>
<gene>
    <name evidence="2" type="ORF">FIESC28_01008</name>
</gene>
<reference evidence="2 3" key="1">
    <citation type="submission" date="2018-06" db="EMBL/GenBank/DDBJ databases">
        <title>Fusarium incarnatum-equiseti species complex species 28.</title>
        <authorList>
            <person name="Gardiner D.M."/>
        </authorList>
    </citation>
    <scope>NUCLEOTIDE SEQUENCE [LARGE SCALE GENOMIC DNA]</scope>
    <source>
        <strain evidence="2 3">FIESC_28</strain>
    </source>
</reference>
<dbReference type="OrthoDB" id="5090828at2759"/>
<accession>A0A366SC75</accession>
<sequence>MPKQTRLCFLPSGELTYSSEDPLPDYPLLSHAPFWPKLCHNDSSILNAPKLNSKSHLLRLPDEVLQPILQDAVREPVEFSLEQQAYWSFYFDKFDYDDDDDLVMSEPARGWVRYAAIYRLIWVCKRFHTLLLPLMYENVSLDVTTQFFHCPPQEKLFRDEILRRPLLQNYIKHLAVYNQSLQSPIVQLACAFPNINKLSLKRVRNESEIDLSSIGPAEEQLRTASFTHIQFYDLHMRPEAVKRFLEWPKELHGFVVNDMTSDGSSWAYTEPDPAYRWNHALLVDVLSPQKDHLRSLDVGWLGYDHDQNTFQVSAFPNLRSMALTVAYERPNEEACRNWLTPSLNTLILDLHRNDSQCGPSSHNCMRKRGAESIGSFVRMAREWLEKDGSVVGLRRIGIRAYSRGDDAWRDEEEGYCRHDDYDLEMWTNLIQCLKEIETQGFEAFWDGSNLRRFGFHSFDERYLFKNRDQESRRVSEMNPPEKANEATSASELVSEVRSVAGFVEDQPYSCHLGS</sequence>
<proteinExistence type="predicted"/>
<dbReference type="AlphaFoldDB" id="A0A366SC75"/>
<name>A0A366SC75_9HYPO</name>
<dbReference type="RefSeq" id="XP_031020816.1">
    <property type="nucleotide sequence ID" value="XM_031155159.1"/>
</dbReference>
<feature type="region of interest" description="Disordered" evidence="1">
    <location>
        <begin position="469"/>
        <end position="490"/>
    </location>
</feature>
<dbReference type="Proteomes" id="UP000253153">
    <property type="component" value="Unassembled WGS sequence"/>
</dbReference>
<protein>
    <submittedName>
        <fullName evidence="2">Uncharacterized protein</fullName>
    </submittedName>
</protein>
<evidence type="ECO:0000313" key="3">
    <source>
        <dbReference type="Proteomes" id="UP000253153"/>
    </source>
</evidence>
<keyword evidence="3" id="KW-1185">Reference proteome</keyword>
<dbReference type="GeneID" id="41990455"/>
<dbReference type="EMBL" id="QKXC01000025">
    <property type="protein sequence ID" value="RBR26225.1"/>
    <property type="molecule type" value="Genomic_DNA"/>
</dbReference>
<organism evidence="2 3">
    <name type="scientific">Fusarium coffeatum</name>
    <dbReference type="NCBI Taxonomy" id="231269"/>
    <lineage>
        <taxon>Eukaryota</taxon>
        <taxon>Fungi</taxon>
        <taxon>Dikarya</taxon>
        <taxon>Ascomycota</taxon>
        <taxon>Pezizomycotina</taxon>
        <taxon>Sordariomycetes</taxon>
        <taxon>Hypocreomycetidae</taxon>
        <taxon>Hypocreales</taxon>
        <taxon>Nectriaceae</taxon>
        <taxon>Fusarium</taxon>
        <taxon>Fusarium incarnatum-equiseti species complex</taxon>
    </lineage>
</organism>
<evidence type="ECO:0000313" key="2">
    <source>
        <dbReference type="EMBL" id="RBR26225.1"/>
    </source>
</evidence>
<evidence type="ECO:0000256" key="1">
    <source>
        <dbReference type="SAM" id="MobiDB-lite"/>
    </source>
</evidence>